<reference evidence="2 3" key="1">
    <citation type="submission" date="2013-12" db="EMBL/GenBank/DDBJ databases">
        <title>Draft genome of the parsitic nematode Ancylostoma duodenale.</title>
        <authorList>
            <person name="Mitreva M."/>
        </authorList>
    </citation>
    <scope>NUCLEOTIDE SEQUENCE [LARGE SCALE GENOMIC DNA]</scope>
    <source>
        <strain evidence="2 3">Zhejiang</strain>
    </source>
</reference>
<organism evidence="2 3">
    <name type="scientific">Ancylostoma duodenale</name>
    <dbReference type="NCBI Taxonomy" id="51022"/>
    <lineage>
        <taxon>Eukaryota</taxon>
        <taxon>Metazoa</taxon>
        <taxon>Ecdysozoa</taxon>
        <taxon>Nematoda</taxon>
        <taxon>Chromadorea</taxon>
        <taxon>Rhabditida</taxon>
        <taxon>Rhabditina</taxon>
        <taxon>Rhabditomorpha</taxon>
        <taxon>Strongyloidea</taxon>
        <taxon>Ancylostomatidae</taxon>
        <taxon>Ancylostomatinae</taxon>
        <taxon>Ancylostoma</taxon>
    </lineage>
</organism>
<proteinExistence type="predicted"/>
<dbReference type="OrthoDB" id="5813042at2759"/>
<evidence type="ECO:0000313" key="2">
    <source>
        <dbReference type="EMBL" id="KIH54321.1"/>
    </source>
</evidence>
<dbReference type="AlphaFoldDB" id="A0A0C2GBI5"/>
<accession>A0A0C2GBI5</accession>
<feature type="region of interest" description="Disordered" evidence="1">
    <location>
        <begin position="73"/>
        <end position="92"/>
    </location>
</feature>
<keyword evidence="3" id="KW-1185">Reference proteome</keyword>
<dbReference type="EMBL" id="KN739285">
    <property type="protein sequence ID" value="KIH54321.1"/>
    <property type="molecule type" value="Genomic_DNA"/>
</dbReference>
<name>A0A0C2GBI5_9BILA</name>
<protein>
    <submittedName>
        <fullName evidence="2">Uncharacterized protein</fullName>
    </submittedName>
</protein>
<gene>
    <name evidence="2" type="ORF">ANCDUO_15532</name>
</gene>
<evidence type="ECO:0000256" key="1">
    <source>
        <dbReference type="SAM" id="MobiDB-lite"/>
    </source>
</evidence>
<evidence type="ECO:0000313" key="3">
    <source>
        <dbReference type="Proteomes" id="UP000054047"/>
    </source>
</evidence>
<dbReference type="Proteomes" id="UP000054047">
    <property type="component" value="Unassembled WGS sequence"/>
</dbReference>
<sequence length="92" mass="10278">MAHDETLVSGLNPEQRQMRLAVVRFPAPKVPFMFVDMLGSSTRAASKTHYNVSESKTCLELIRRLIRSNIDASRTTDPIGSEADNRQLCAKT</sequence>